<gene>
    <name evidence="1" type="ORF">llap_7506</name>
</gene>
<evidence type="ECO:0000313" key="2">
    <source>
        <dbReference type="Proteomes" id="UP000233556"/>
    </source>
</evidence>
<keyword evidence="2" id="KW-1185">Reference proteome</keyword>
<protein>
    <submittedName>
        <fullName evidence="1">Uncharacterized protein</fullName>
    </submittedName>
</protein>
<reference evidence="2" key="2">
    <citation type="submission" date="2017-12" db="EMBL/GenBank/DDBJ databases">
        <title>Genome sequence of the Bar-tailed Godwit (Limosa lapponica baueri).</title>
        <authorList>
            <person name="Lima N.C.B."/>
            <person name="Parody-Merino A.M."/>
            <person name="Battley P.F."/>
            <person name="Fidler A.E."/>
            <person name="Prosdocimi F."/>
        </authorList>
    </citation>
    <scope>NUCLEOTIDE SEQUENCE [LARGE SCALE GENOMIC DNA]</scope>
</reference>
<accession>A0A2I0U833</accession>
<sequence length="117" mass="12582">MGWKVDICSAMDFHGLQEDSLPHHGLHHGLWENLCSGAWNTSSPSFVTDLGACRVVDVTYSHSSLQLQSPYSPSCLHLLKYVITEVLPPSLMALALASGRSVLEQASIGSVELGGSF</sequence>
<proteinExistence type="predicted"/>
<reference evidence="2" key="1">
    <citation type="submission" date="2017-11" db="EMBL/GenBank/DDBJ databases">
        <authorList>
            <person name="Lima N.C."/>
            <person name="Parody-Merino A.M."/>
            <person name="Battley P.F."/>
            <person name="Fidler A.E."/>
            <person name="Prosdocimi F."/>
        </authorList>
    </citation>
    <scope>NUCLEOTIDE SEQUENCE [LARGE SCALE GENOMIC DNA]</scope>
</reference>
<name>A0A2I0U833_LIMLA</name>
<organism evidence="1 2">
    <name type="scientific">Limosa lapponica baueri</name>
    <dbReference type="NCBI Taxonomy" id="1758121"/>
    <lineage>
        <taxon>Eukaryota</taxon>
        <taxon>Metazoa</taxon>
        <taxon>Chordata</taxon>
        <taxon>Craniata</taxon>
        <taxon>Vertebrata</taxon>
        <taxon>Euteleostomi</taxon>
        <taxon>Archelosauria</taxon>
        <taxon>Archosauria</taxon>
        <taxon>Dinosauria</taxon>
        <taxon>Saurischia</taxon>
        <taxon>Theropoda</taxon>
        <taxon>Coelurosauria</taxon>
        <taxon>Aves</taxon>
        <taxon>Neognathae</taxon>
        <taxon>Neoaves</taxon>
        <taxon>Charadriiformes</taxon>
        <taxon>Scolopacidae</taxon>
        <taxon>Limosa</taxon>
    </lineage>
</organism>
<evidence type="ECO:0000313" key="1">
    <source>
        <dbReference type="EMBL" id="PKU42192.1"/>
    </source>
</evidence>
<dbReference type="EMBL" id="KZ506022">
    <property type="protein sequence ID" value="PKU42192.1"/>
    <property type="molecule type" value="Genomic_DNA"/>
</dbReference>
<dbReference type="Proteomes" id="UP000233556">
    <property type="component" value="Unassembled WGS sequence"/>
</dbReference>
<dbReference type="AlphaFoldDB" id="A0A2I0U833"/>